<sequence>MIYYKFYGKHLFFRDFGNFLLKGGWVARSAPPQRPQRKGLPTGGKEKKDASNAIRDFIYLDYSRVKITGIFYE</sequence>
<protein>
    <submittedName>
        <fullName evidence="2">Uncharacterized protein</fullName>
    </submittedName>
</protein>
<gene>
    <name evidence="2" type="ORF">AMJ44_04575</name>
</gene>
<comment type="caution">
    <text evidence="2">The sequence shown here is derived from an EMBL/GenBank/DDBJ whole genome shotgun (WGS) entry which is preliminary data.</text>
</comment>
<evidence type="ECO:0000313" key="2">
    <source>
        <dbReference type="EMBL" id="KPJ69138.1"/>
    </source>
</evidence>
<proteinExistence type="predicted"/>
<dbReference type="AlphaFoldDB" id="A0A0S7Y305"/>
<evidence type="ECO:0000256" key="1">
    <source>
        <dbReference type="SAM" id="MobiDB-lite"/>
    </source>
</evidence>
<reference evidence="2 3" key="1">
    <citation type="journal article" date="2015" name="Microbiome">
        <title>Genomic resolution of linkages in carbon, nitrogen, and sulfur cycling among widespread estuary sediment bacteria.</title>
        <authorList>
            <person name="Baker B.J."/>
            <person name="Lazar C.S."/>
            <person name="Teske A.P."/>
            <person name="Dick G.J."/>
        </authorList>
    </citation>
    <scope>NUCLEOTIDE SEQUENCE [LARGE SCALE GENOMIC DNA]</scope>
    <source>
        <strain evidence="2">DG_54_3</strain>
    </source>
</reference>
<feature type="region of interest" description="Disordered" evidence="1">
    <location>
        <begin position="29"/>
        <end position="48"/>
    </location>
</feature>
<name>A0A0S7Y305_UNCSA</name>
<organism evidence="2 3">
    <name type="scientific">candidate division WOR-1 bacterium DG_54_3</name>
    <dbReference type="NCBI Taxonomy" id="1703775"/>
    <lineage>
        <taxon>Bacteria</taxon>
        <taxon>Bacillati</taxon>
        <taxon>Saganbacteria</taxon>
    </lineage>
</organism>
<accession>A0A0S7Y305</accession>
<dbReference type="Proteomes" id="UP000051861">
    <property type="component" value="Unassembled WGS sequence"/>
</dbReference>
<dbReference type="EMBL" id="LIZX01000031">
    <property type="protein sequence ID" value="KPJ69138.1"/>
    <property type="molecule type" value="Genomic_DNA"/>
</dbReference>
<evidence type="ECO:0000313" key="3">
    <source>
        <dbReference type="Proteomes" id="UP000051861"/>
    </source>
</evidence>